<dbReference type="AlphaFoldDB" id="A0A420K761"/>
<dbReference type="Gene3D" id="3.30.70.270">
    <property type="match status" value="1"/>
</dbReference>
<dbReference type="PROSITE" id="PS50887">
    <property type="entry name" value="GGDEF"/>
    <property type="match status" value="1"/>
</dbReference>
<evidence type="ECO:0000313" key="7">
    <source>
        <dbReference type="Proteomes" id="UP000216225"/>
    </source>
</evidence>
<dbReference type="InterPro" id="IPR043128">
    <property type="entry name" value="Rev_trsase/Diguanyl_cyclase"/>
</dbReference>
<dbReference type="CDD" id="cd00130">
    <property type="entry name" value="PAS"/>
    <property type="match status" value="1"/>
</dbReference>
<evidence type="ECO:0000313" key="6">
    <source>
        <dbReference type="EMBL" id="RKJ94008.1"/>
    </source>
</evidence>
<dbReference type="Pfam" id="PF00990">
    <property type="entry name" value="GGDEF"/>
    <property type="match status" value="1"/>
</dbReference>
<dbReference type="PROSITE" id="PS50113">
    <property type="entry name" value="PAC"/>
    <property type="match status" value="1"/>
</dbReference>
<proteinExistence type="predicted"/>
<dbReference type="GO" id="GO:0052621">
    <property type="term" value="F:diguanylate cyclase activity"/>
    <property type="evidence" value="ECO:0007669"/>
    <property type="project" value="UniProtKB-EC"/>
</dbReference>
<organism evidence="6 7">
    <name type="scientific">Alicycliphilus denitrificans</name>
    <dbReference type="NCBI Taxonomy" id="179636"/>
    <lineage>
        <taxon>Bacteria</taxon>
        <taxon>Pseudomonadati</taxon>
        <taxon>Pseudomonadota</taxon>
        <taxon>Betaproteobacteria</taxon>
        <taxon>Burkholderiales</taxon>
        <taxon>Comamonadaceae</taxon>
        <taxon>Alicycliphilus</taxon>
    </lineage>
</organism>
<dbReference type="NCBIfam" id="TIGR00229">
    <property type="entry name" value="sensory_box"/>
    <property type="match status" value="1"/>
</dbReference>
<evidence type="ECO:0000259" key="5">
    <source>
        <dbReference type="PROSITE" id="PS50887"/>
    </source>
</evidence>
<dbReference type="InterPro" id="IPR050469">
    <property type="entry name" value="Diguanylate_Cyclase"/>
</dbReference>
<dbReference type="FunFam" id="3.30.70.270:FF:000001">
    <property type="entry name" value="Diguanylate cyclase domain protein"/>
    <property type="match status" value="1"/>
</dbReference>
<dbReference type="SUPFAM" id="SSF55073">
    <property type="entry name" value="Nucleotide cyclase"/>
    <property type="match status" value="1"/>
</dbReference>
<dbReference type="SUPFAM" id="SSF55785">
    <property type="entry name" value="PYP-like sensor domain (PAS domain)"/>
    <property type="match status" value="1"/>
</dbReference>
<dbReference type="GO" id="GO:0043709">
    <property type="term" value="P:cell adhesion involved in single-species biofilm formation"/>
    <property type="evidence" value="ECO:0007669"/>
    <property type="project" value="TreeGrafter"/>
</dbReference>
<dbReference type="InterPro" id="IPR035965">
    <property type="entry name" value="PAS-like_dom_sf"/>
</dbReference>
<accession>A0A420K761</accession>
<feature type="domain" description="PAC" evidence="4">
    <location>
        <begin position="419"/>
        <end position="472"/>
    </location>
</feature>
<evidence type="ECO:0000259" key="4">
    <source>
        <dbReference type="PROSITE" id="PS50113"/>
    </source>
</evidence>
<name>A0A420K761_9BURK</name>
<dbReference type="PANTHER" id="PTHR45138">
    <property type="entry name" value="REGULATORY COMPONENTS OF SENSORY TRANSDUCTION SYSTEM"/>
    <property type="match status" value="1"/>
</dbReference>
<evidence type="ECO:0000256" key="3">
    <source>
        <dbReference type="SAM" id="Phobius"/>
    </source>
</evidence>
<dbReference type="InterPro" id="IPR013655">
    <property type="entry name" value="PAS_fold_3"/>
</dbReference>
<dbReference type="GO" id="GO:0005886">
    <property type="term" value="C:plasma membrane"/>
    <property type="evidence" value="ECO:0007669"/>
    <property type="project" value="TreeGrafter"/>
</dbReference>
<dbReference type="PANTHER" id="PTHR45138:SF9">
    <property type="entry name" value="DIGUANYLATE CYCLASE DGCM-RELATED"/>
    <property type="match status" value="1"/>
</dbReference>
<keyword evidence="3" id="KW-1133">Transmembrane helix</keyword>
<dbReference type="SMART" id="SM00267">
    <property type="entry name" value="GGDEF"/>
    <property type="match status" value="1"/>
</dbReference>
<dbReference type="EMBL" id="NKDB02000007">
    <property type="protein sequence ID" value="RKJ94008.1"/>
    <property type="molecule type" value="Genomic_DNA"/>
</dbReference>
<feature type="transmembrane region" description="Helical" evidence="3">
    <location>
        <begin position="306"/>
        <end position="329"/>
    </location>
</feature>
<evidence type="ECO:0000256" key="1">
    <source>
        <dbReference type="ARBA" id="ARBA00012528"/>
    </source>
</evidence>
<dbReference type="GO" id="GO:1902201">
    <property type="term" value="P:negative regulation of bacterial-type flagellum-dependent cell motility"/>
    <property type="evidence" value="ECO:0007669"/>
    <property type="project" value="TreeGrafter"/>
</dbReference>
<comment type="catalytic activity">
    <reaction evidence="2">
        <text>2 GTP = 3',3'-c-di-GMP + 2 diphosphate</text>
        <dbReference type="Rhea" id="RHEA:24898"/>
        <dbReference type="ChEBI" id="CHEBI:33019"/>
        <dbReference type="ChEBI" id="CHEBI:37565"/>
        <dbReference type="ChEBI" id="CHEBI:58805"/>
        <dbReference type="EC" id="2.7.7.65"/>
    </reaction>
</comment>
<reference evidence="6 7" key="1">
    <citation type="submission" date="2018-09" db="EMBL/GenBank/DDBJ databases">
        <title>Genome comparison of Alicycliphilus sp. BQ1, a polyurethanolytic bacterium, with its closest phylogenetic relatives Alicycliphilus denitrificans BC and K601, unable to attack polyurethane.</title>
        <authorList>
            <person name="Loza-Tavera H."/>
            <person name="Lozano L."/>
            <person name="Cevallos M."/>
            <person name="Maya-Lucas O."/>
            <person name="Garcia-Mena J."/>
            <person name="Hernandez J."/>
        </authorList>
    </citation>
    <scope>NUCLEOTIDE SEQUENCE [LARGE SCALE GENOMIC DNA]</scope>
    <source>
        <strain evidence="6 7">BQ1</strain>
    </source>
</reference>
<feature type="domain" description="GGDEF" evidence="5">
    <location>
        <begin position="511"/>
        <end position="659"/>
    </location>
</feature>
<sequence length="679" mass="75124">MKMLSAVLHQRMRPRAWWLLPAVALLLGGIGWGVYAIYQKREQRYRHQIESSLQAVNQLQLRAASDWRARRQSEAAALSQDSLFAQAVARWRAAGSPGGEALLRERLRILVEQQRYTAAYLVDTQGRLLIDSEGVATGGLPGPEQEALQRALAQAQPEIVELHRDPSFAFPVLGLLAPLFDGSTPLGAVWLVIDARTALFPLLETWPDHSSTTESVLVQREGDAVVTLSPLRLRGEEREPLRLPLAEHGRDPMALAAEGVRGAFYASDYRGQDVLAVASAAPDAPWLLVSKIDVAEAFTDAQRREWLMLSLFVSLGLLSLGSAVVFWQWRAWRRERALKGELERNLRWLENAQKAASVGYFLYDAGDEAFIMSRMASTIFGLPADGRMTLRQWVSMLHPDERAQTLQIHGRAMAQRTLLRTQYRIRRAGDAQERWIEVWGEYSQASDTEPLLMTGTVQDITERKQTEEQLTRYRTALEAQVRLDPLTQVANRLALDEAVTHEWSRALREGAALALLMIDVDHFKAYNDYYGHVAGDQCLQRVTVALSSVLGRAGDLLARYGGEEFAVLLPGADAPSALSVALRLEEAVRALALEHRGSECCGNVTVSMGVASLQPAQYAGGDGQARAGVDAAQALFQQADAALYTAKQTGRNRVVLYGADCMAALHPSEWAPLTSARFQ</sequence>
<dbReference type="Gene3D" id="2.10.70.100">
    <property type="match status" value="1"/>
</dbReference>
<dbReference type="RefSeq" id="WP_094439140.1">
    <property type="nucleotide sequence ID" value="NZ_NKDB02000007.1"/>
</dbReference>
<keyword evidence="3" id="KW-0472">Membrane</keyword>
<comment type="caution">
    <text evidence="6">The sequence shown here is derived from an EMBL/GenBank/DDBJ whole genome shotgun (WGS) entry which is preliminary data.</text>
</comment>
<dbReference type="CDD" id="cd01949">
    <property type="entry name" value="GGDEF"/>
    <property type="match status" value="1"/>
</dbReference>
<keyword evidence="3" id="KW-0812">Transmembrane</keyword>
<evidence type="ECO:0000256" key="2">
    <source>
        <dbReference type="ARBA" id="ARBA00034247"/>
    </source>
</evidence>
<gene>
    <name evidence="6" type="ORF">CE154_021650</name>
</gene>
<dbReference type="EC" id="2.7.7.65" evidence="1"/>
<dbReference type="Proteomes" id="UP000216225">
    <property type="component" value="Unassembled WGS sequence"/>
</dbReference>
<dbReference type="InterPro" id="IPR000014">
    <property type="entry name" value="PAS"/>
</dbReference>
<dbReference type="NCBIfam" id="TIGR00254">
    <property type="entry name" value="GGDEF"/>
    <property type="match status" value="1"/>
</dbReference>
<protein>
    <recommendedName>
        <fullName evidence="1">diguanylate cyclase</fullName>
        <ecNumber evidence="1">2.7.7.65</ecNumber>
    </recommendedName>
</protein>
<dbReference type="Pfam" id="PF08447">
    <property type="entry name" value="PAS_3"/>
    <property type="match status" value="1"/>
</dbReference>
<dbReference type="InterPro" id="IPR000160">
    <property type="entry name" value="GGDEF_dom"/>
</dbReference>
<dbReference type="InterPro" id="IPR000700">
    <property type="entry name" value="PAS-assoc_C"/>
</dbReference>
<dbReference type="Gene3D" id="3.30.450.20">
    <property type="entry name" value="PAS domain"/>
    <property type="match status" value="1"/>
</dbReference>
<dbReference type="InterPro" id="IPR029787">
    <property type="entry name" value="Nucleotide_cyclase"/>
</dbReference>